<dbReference type="PANTHER" id="PTHR42679:SF2">
    <property type="entry name" value="S-METHYL-5'-THIOADENOSINE PHOSPHORYLASE"/>
    <property type="match status" value="1"/>
</dbReference>
<proteinExistence type="inferred from homology"/>
<dbReference type="InterPro" id="IPR000845">
    <property type="entry name" value="Nucleoside_phosphorylase_d"/>
</dbReference>
<comment type="subunit">
    <text evidence="3">Homotrimer.</text>
</comment>
<keyword evidence="2 3" id="KW-0808">Transferase</keyword>
<dbReference type="GeneID" id="64820574"/>
<keyword evidence="3" id="KW-0660">Purine salvage</keyword>
<dbReference type="Pfam" id="PF01048">
    <property type="entry name" value="PNP_UDP_1"/>
    <property type="match status" value="1"/>
</dbReference>
<feature type="binding site" evidence="3">
    <location>
        <begin position="50"/>
        <end position="51"/>
    </location>
    <ligand>
        <name>phosphate</name>
        <dbReference type="ChEBI" id="CHEBI:43474"/>
    </ligand>
</feature>
<comment type="miscellaneous">
    <text evidence="3">Although this enzyme belongs to the family of MTA phosphorylases based on sequence homology, it has been shown that conserved amino acid substitutions in the substrate binding pocket convert the substrate specificity of this enzyme from 6-aminopurines to 6-oxopurines.</text>
</comment>
<dbReference type="GO" id="GO:0017061">
    <property type="term" value="F:S-methyl-5-thioadenosine phosphorylase activity"/>
    <property type="evidence" value="ECO:0007669"/>
    <property type="project" value="InterPro"/>
</dbReference>
<reference evidence="5" key="1">
    <citation type="submission" date="2020-07" db="EMBL/GenBank/DDBJ databases">
        <title>Methanobacterium. sp. MethCan genome.</title>
        <authorList>
            <person name="Postec A."/>
            <person name="Quemeneur M."/>
        </authorList>
    </citation>
    <scope>NUCLEOTIDE SEQUENCE</scope>
    <source>
        <strain evidence="5">MethCAN</strain>
    </source>
</reference>
<protein>
    <recommendedName>
        <fullName evidence="3">Probable S-methyl-5'-thioinosine phosphorylase</fullName>
        <ecNumber evidence="3">2.4.2.44</ecNumber>
    </recommendedName>
    <alternativeName>
        <fullName evidence="3">5'-methylthioinosine phosphorylase</fullName>
        <shortName evidence="3">MTI phosphorylase</shortName>
        <shortName evidence="3">MTIP</shortName>
    </alternativeName>
</protein>
<accession>A0A8T8K909</accession>
<dbReference type="PANTHER" id="PTHR42679">
    <property type="entry name" value="S-METHYL-5'-THIOADENOSINE PHOSPHORYLASE"/>
    <property type="match status" value="1"/>
</dbReference>
<dbReference type="NCBIfam" id="NF006599">
    <property type="entry name" value="PRK09136.1"/>
    <property type="match status" value="1"/>
</dbReference>
<dbReference type="GO" id="GO:0005829">
    <property type="term" value="C:cytosol"/>
    <property type="evidence" value="ECO:0007669"/>
    <property type="project" value="TreeGrafter"/>
</dbReference>
<evidence type="ECO:0000313" key="5">
    <source>
        <dbReference type="EMBL" id="QUH23593.1"/>
    </source>
</evidence>
<evidence type="ECO:0000256" key="2">
    <source>
        <dbReference type="ARBA" id="ARBA00022679"/>
    </source>
</evidence>
<dbReference type="Proteomes" id="UP000681041">
    <property type="component" value="Chromosome"/>
</dbReference>
<keyword evidence="1 3" id="KW-0328">Glycosyltransferase</keyword>
<evidence type="ECO:0000256" key="1">
    <source>
        <dbReference type="ARBA" id="ARBA00022676"/>
    </source>
</evidence>
<feature type="site" description="Important for substrate specificity" evidence="3">
    <location>
        <position position="157"/>
    </location>
</feature>
<organism evidence="5 6">
    <name type="scientific">Methanobacterium alkalithermotolerans</name>
    <dbReference type="NCBI Taxonomy" id="2731220"/>
    <lineage>
        <taxon>Archaea</taxon>
        <taxon>Methanobacteriati</taxon>
        <taxon>Methanobacteriota</taxon>
        <taxon>Methanomada group</taxon>
        <taxon>Methanobacteria</taxon>
        <taxon>Methanobacteriales</taxon>
        <taxon>Methanobacteriaceae</taxon>
        <taxon>Methanobacterium</taxon>
    </lineage>
</organism>
<dbReference type="Gene3D" id="3.40.50.1580">
    <property type="entry name" value="Nucleoside phosphorylase domain"/>
    <property type="match status" value="1"/>
</dbReference>
<comment type="catalytic activity">
    <reaction evidence="3">
        <text>S-methyl-5'-thioinosine + phosphate = 5-(methylsulfanyl)-alpha-D-ribose 1-phosphate + hypoxanthine</text>
        <dbReference type="Rhea" id="RHEA:30643"/>
        <dbReference type="ChEBI" id="CHEBI:17368"/>
        <dbReference type="ChEBI" id="CHEBI:43474"/>
        <dbReference type="ChEBI" id="CHEBI:48595"/>
        <dbReference type="ChEBI" id="CHEBI:58533"/>
        <dbReference type="EC" id="2.4.2.44"/>
    </reaction>
</comment>
<dbReference type="OrthoDB" id="7681at2157"/>
<dbReference type="CDD" id="cd09010">
    <property type="entry name" value="MTAP_SsMTAPII_like_MTIP"/>
    <property type="match status" value="1"/>
</dbReference>
<comment type="caution">
    <text evidence="3">Lacks conserved residue(s) required for the propagation of feature annotation.</text>
</comment>
<dbReference type="NCBIfam" id="TIGR01694">
    <property type="entry name" value="MTAP"/>
    <property type="match status" value="1"/>
</dbReference>
<name>A0A8T8K909_9EURY</name>
<keyword evidence="6" id="KW-1185">Reference proteome</keyword>
<comment type="pathway">
    <text evidence="3">Purine metabolism; purine nucleoside salvage.</text>
</comment>
<comment type="function">
    <text evidence="3">Catalyzes the reversible phosphorylation of S-methyl-5'-thioinosine (MTI) to hypoxanthine and 5-methylthioribose-1-phosphate. Involved in the breakdown of S-methyl-5'-thioadenosine (MTA), a major by-product of polyamine biosynthesis. Catabolism of (MTA) occurs via deamination to MTI and phosphorolysis to hypoxanthine.</text>
</comment>
<feature type="binding site" evidence="3">
    <location>
        <position position="8"/>
    </location>
    <ligand>
        <name>phosphate</name>
        <dbReference type="ChEBI" id="CHEBI:43474"/>
    </ligand>
</feature>
<feature type="binding site" evidence="3">
    <location>
        <position position="176"/>
    </location>
    <ligand>
        <name>phosphate</name>
        <dbReference type="ChEBI" id="CHEBI:43474"/>
    </ligand>
</feature>
<evidence type="ECO:0000259" key="4">
    <source>
        <dbReference type="Pfam" id="PF01048"/>
    </source>
</evidence>
<sequence>MIGIIGGTGVYEITEHGQDIKKKIIETPYGNSPEISLFKFQEKDIAFIPRHASDHDYPPHMINYRANLWALKKIGVTQILATNAVGSLKESIAPGDFVIPHDFLDFTKMRPGTFYDERTVHIDITSPYCSHLRSVLISSGKVVDQGVYVCTEGPRFETAAEIKMFQILGGTLVGMTGIPEVILSRELEMCYSSICLVSNYAASISPYKLTIDEVFEIMDKRKNNLVDLIESTIKSLSYDKDCPCQHALAGAEVDEL</sequence>
<evidence type="ECO:0000313" key="6">
    <source>
        <dbReference type="Proteomes" id="UP000681041"/>
    </source>
</evidence>
<dbReference type="GO" id="GO:0006166">
    <property type="term" value="P:purine ribonucleoside salvage"/>
    <property type="evidence" value="ECO:0007669"/>
    <property type="project" value="UniProtKB-UniRule"/>
</dbReference>
<dbReference type="AlphaFoldDB" id="A0A8T8K909"/>
<gene>
    <name evidence="5" type="primary">mtnP</name>
    <name evidence="5" type="ORF">HYG87_07375</name>
</gene>
<feature type="site" description="Important for substrate specificity" evidence="3">
    <location>
        <position position="211"/>
    </location>
</feature>
<dbReference type="HAMAP" id="MF_01963">
    <property type="entry name" value="MTAP"/>
    <property type="match status" value="1"/>
</dbReference>
<dbReference type="RefSeq" id="WP_211532549.1">
    <property type="nucleotide sequence ID" value="NZ_CP058560.1"/>
</dbReference>
<dbReference type="InterPro" id="IPR035994">
    <property type="entry name" value="Nucleoside_phosphorylase_sf"/>
</dbReference>
<dbReference type="SUPFAM" id="SSF53167">
    <property type="entry name" value="Purine and uridine phosphorylases"/>
    <property type="match status" value="1"/>
</dbReference>
<evidence type="ECO:0000256" key="3">
    <source>
        <dbReference type="HAMAP-Rule" id="MF_01963"/>
    </source>
</evidence>
<dbReference type="KEGG" id="meme:HYG87_07375"/>
<comment type="similarity">
    <text evidence="3">Belongs to the PNP/MTAP phosphorylase family. MTAP subfamily.</text>
</comment>
<dbReference type="GO" id="GO:0019509">
    <property type="term" value="P:L-methionine salvage from methylthioadenosine"/>
    <property type="evidence" value="ECO:0007669"/>
    <property type="project" value="TreeGrafter"/>
</dbReference>
<dbReference type="EMBL" id="CP058560">
    <property type="protein sequence ID" value="QUH23593.1"/>
    <property type="molecule type" value="Genomic_DNA"/>
</dbReference>
<feature type="binding site" evidence="3">
    <location>
        <position position="175"/>
    </location>
    <ligand>
        <name>substrate</name>
    </ligand>
</feature>
<feature type="domain" description="Nucleoside phosphorylase" evidence="4">
    <location>
        <begin position="2"/>
        <end position="233"/>
    </location>
</feature>
<dbReference type="EC" id="2.4.2.44" evidence="3"/>
<feature type="binding site" evidence="3">
    <location>
        <begin position="199"/>
        <end position="201"/>
    </location>
    <ligand>
        <name>substrate</name>
    </ligand>
</feature>
<dbReference type="InterPro" id="IPR010044">
    <property type="entry name" value="MTAP"/>
</dbReference>